<dbReference type="CDD" id="cd01949">
    <property type="entry name" value="GGDEF"/>
    <property type="match status" value="1"/>
</dbReference>
<dbReference type="PANTHER" id="PTHR45138">
    <property type="entry name" value="REGULATORY COMPONENTS OF SENSORY TRANSDUCTION SYSTEM"/>
    <property type="match status" value="1"/>
</dbReference>
<dbReference type="FunFam" id="3.30.70.270:FF:000001">
    <property type="entry name" value="Diguanylate cyclase domain protein"/>
    <property type="match status" value="1"/>
</dbReference>
<accession>A0A9X5B528</accession>
<sequence length="323" mass="36095">MGQDIRVTLETYCEFLTTIPDAALLADSDGGIVWANEMAVALFSGSADGLWAQNVEELIPEHLREGHFEHMKRYWDNPVARSMGNRERLGARRQDGTSITVAIMLNQLNLEDGRYALAICRDMSQEQRQKNDLHEALEQEKVLSTTDPVTGVGNRRHFSNELLYEIERSSRHARVFSVAYLDLDNFKDVNDRYGHAQGDKLLQQIVEVAQRRLRKTDVIARIGGDEFAVLLPETGTTTIQSPIADLLHKMKQSMHDSGWSVTISCGVVTFRTPPGTPEDALKAADKLMYEVKAAGKDASREAVFERGPSELRHSSGTEGELPD</sequence>
<dbReference type="InterPro" id="IPR000160">
    <property type="entry name" value="GGDEF_dom"/>
</dbReference>
<dbReference type="AlphaFoldDB" id="A0A9X5B528"/>
<dbReference type="InterPro" id="IPR043128">
    <property type="entry name" value="Rev_trsase/Diguanyl_cyclase"/>
</dbReference>
<dbReference type="NCBIfam" id="TIGR00229">
    <property type="entry name" value="sensory_box"/>
    <property type="match status" value="1"/>
</dbReference>
<dbReference type="GO" id="GO:0052621">
    <property type="term" value="F:diguanylate cyclase activity"/>
    <property type="evidence" value="ECO:0007669"/>
    <property type="project" value="UniProtKB-EC"/>
</dbReference>
<comment type="cofactor">
    <cofactor evidence="1">
        <name>Mg(2+)</name>
        <dbReference type="ChEBI" id="CHEBI:18420"/>
    </cofactor>
</comment>
<dbReference type="Pfam" id="PF00990">
    <property type="entry name" value="GGDEF"/>
    <property type="match status" value="1"/>
</dbReference>
<dbReference type="SMART" id="SM00267">
    <property type="entry name" value="GGDEF"/>
    <property type="match status" value="1"/>
</dbReference>
<protein>
    <recommendedName>
        <fullName evidence="2">diguanylate cyclase</fullName>
        <ecNumber evidence="2">2.7.7.65</ecNumber>
    </recommendedName>
</protein>
<dbReference type="Gene3D" id="3.30.70.270">
    <property type="match status" value="1"/>
</dbReference>
<dbReference type="CDD" id="cd00130">
    <property type="entry name" value="PAS"/>
    <property type="match status" value="1"/>
</dbReference>
<dbReference type="InterPro" id="IPR029787">
    <property type="entry name" value="Nucleotide_cyclase"/>
</dbReference>
<keyword evidence="7" id="KW-1185">Reference proteome</keyword>
<evidence type="ECO:0000256" key="1">
    <source>
        <dbReference type="ARBA" id="ARBA00001946"/>
    </source>
</evidence>
<comment type="caution">
    <text evidence="6">The sequence shown here is derived from an EMBL/GenBank/DDBJ whole genome shotgun (WGS) entry which is preliminary data.</text>
</comment>
<evidence type="ECO:0000259" key="5">
    <source>
        <dbReference type="PROSITE" id="PS50887"/>
    </source>
</evidence>
<dbReference type="RefSeq" id="WP_160898303.1">
    <property type="nucleotide sequence ID" value="NZ_WMEX01000002.1"/>
</dbReference>
<evidence type="ECO:0000313" key="7">
    <source>
        <dbReference type="Proteomes" id="UP000460751"/>
    </source>
</evidence>
<organism evidence="6 7">
    <name type="scientific">Vreelandella halophila</name>
    <dbReference type="NCBI Taxonomy" id="86177"/>
    <lineage>
        <taxon>Bacteria</taxon>
        <taxon>Pseudomonadati</taxon>
        <taxon>Pseudomonadota</taxon>
        <taxon>Gammaproteobacteria</taxon>
        <taxon>Oceanospirillales</taxon>
        <taxon>Halomonadaceae</taxon>
        <taxon>Vreelandella</taxon>
    </lineage>
</organism>
<evidence type="ECO:0000313" key="6">
    <source>
        <dbReference type="EMBL" id="MYL26099.1"/>
    </source>
</evidence>
<dbReference type="Gene3D" id="3.30.450.20">
    <property type="entry name" value="PAS domain"/>
    <property type="match status" value="1"/>
</dbReference>
<feature type="region of interest" description="Disordered" evidence="4">
    <location>
        <begin position="295"/>
        <end position="323"/>
    </location>
</feature>
<dbReference type="EC" id="2.7.7.65" evidence="2"/>
<reference evidence="6 7" key="1">
    <citation type="submission" date="2019-11" db="EMBL/GenBank/DDBJ databases">
        <title>Genome sequences of 17 halophilic strains isolated from different environments.</title>
        <authorList>
            <person name="Furrow R.E."/>
        </authorList>
    </citation>
    <scope>NUCLEOTIDE SEQUENCE [LARGE SCALE GENOMIC DNA]</scope>
    <source>
        <strain evidence="6 7">22507_15_FS</strain>
    </source>
</reference>
<feature type="domain" description="GGDEF" evidence="5">
    <location>
        <begin position="174"/>
        <end position="306"/>
    </location>
</feature>
<dbReference type="SUPFAM" id="SSF55073">
    <property type="entry name" value="Nucleotide cyclase"/>
    <property type="match status" value="1"/>
</dbReference>
<dbReference type="GO" id="GO:0006355">
    <property type="term" value="P:regulation of DNA-templated transcription"/>
    <property type="evidence" value="ECO:0007669"/>
    <property type="project" value="InterPro"/>
</dbReference>
<proteinExistence type="predicted"/>
<dbReference type="InterPro" id="IPR013767">
    <property type="entry name" value="PAS_fold"/>
</dbReference>
<dbReference type="InterPro" id="IPR050469">
    <property type="entry name" value="Diguanylate_Cyclase"/>
</dbReference>
<feature type="compositionally biased region" description="Basic and acidic residues" evidence="4">
    <location>
        <begin position="295"/>
        <end position="315"/>
    </location>
</feature>
<evidence type="ECO:0000256" key="3">
    <source>
        <dbReference type="ARBA" id="ARBA00034247"/>
    </source>
</evidence>
<dbReference type="OrthoDB" id="73375at2"/>
<evidence type="ECO:0000256" key="4">
    <source>
        <dbReference type="SAM" id="MobiDB-lite"/>
    </source>
</evidence>
<dbReference type="EMBL" id="WMEX01000002">
    <property type="protein sequence ID" value="MYL26099.1"/>
    <property type="molecule type" value="Genomic_DNA"/>
</dbReference>
<dbReference type="PROSITE" id="PS50887">
    <property type="entry name" value="GGDEF"/>
    <property type="match status" value="1"/>
</dbReference>
<dbReference type="SUPFAM" id="SSF55785">
    <property type="entry name" value="PYP-like sensor domain (PAS domain)"/>
    <property type="match status" value="1"/>
</dbReference>
<dbReference type="NCBIfam" id="TIGR00254">
    <property type="entry name" value="GGDEF"/>
    <property type="match status" value="1"/>
</dbReference>
<dbReference type="PANTHER" id="PTHR45138:SF9">
    <property type="entry name" value="DIGUANYLATE CYCLASE DGCM-RELATED"/>
    <property type="match status" value="1"/>
</dbReference>
<comment type="catalytic activity">
    <reaction evidence="3">
        <text>2 GTP = 3',3'-c-di-GMP + 2 diphosphate</text>
        <dbReference type="Rhea" id="RHEA:24898"/>
        <dbReference type="ChEBI" id="CHEBI:33019"/>
        <dbReference type="ChEBI" id="CHEBI:37565"/>
        <dbReference type="ChEBI" id="CHEBI:58805"/>
        <dbReference type="EC" id="2.7.7.65"/>
    </reaction>
</comment>
<dbReference type="InterPro" id="IPR000014">
    <property type="entry name" value="PAS"/>
</dbReference>
<dbReference type="Proteomes" id="UP000460751">
    <property type="component" value="Unassembled WGS sequence"/>
</dbReference>
<evidence type="ECO:0000256" key="2">
    <source>
        <dbReference type="ARBA" id="ARBA00012528"/>
    </source>
</evidence>
<dbReference type="InterPro" id="IPR035965">
    <property type="entry name" value="PAS-like_dom_sf"/>
</dbReference>
<name>A0A9X5B528_9GAMM</name>
<gene>
    <name evidence="6" type="ORF">GLW01_04750</name>
</gene>
<dbReference type="Pfam" id="PF00989">
    <property type="entry name" value="PAS"/>
    <property type="match status" value="1"/>
</dbReference>